<feature type="transmembrane region" description="Helical" evidence="1">
    <location>
        <begin position="189"/>
        <end position="213"/>
    </location>
</feature>
<dbReference type="EMBL" id="LAZR01003268">
    <property type="protein sequence ID" value="KKN20156.1"/>
    <property type="molecule type" value="Genomic_DNA"/>
</dbReference>
<keyword evidence="1" id="KW-1133">Transmembrane helix</keyword>
<sequence length="336" mass="38951">MTEDQNLTRGQKTYLKRIVNDFKENAHSVLNEISDLQERLIHGSDDEPTLFEQFEITKEQIEGKKVEINSIYDSIFKPSPSGKKSMALQLHSFLEEFEQQKDSLTRIRVDIEEFNHQLFGRYDEQGNQVLGIEEKIKCKIEEFENLYSLNYQKQEKLFIKIEGLLKGASTVALAKAFKDHKDSFHKMNIVWSAVFIISILAMMGLSIFAFIYAKFEFDEMWKYTLGNLPFLGGVVWLAIYASKQRSQNKRLQQEYAFKEDVAKIYYGLKKEIEELGDSPLGQKLNERVLEVLVEVVSLNPSQTLENSSHDDRGPIMEALHILKDKINEKQVPLNPK</sequence>
<evidence type="ECO:0000313" key="2">
    <source>
        <dbReference type="EMBL" id="KKN20156.1"/>
    </source>
</evidence>
<gene>
    <name evidence="2" type="ORF">LCGC14_0938500</name>
</gene>
<evidence type="ECO:0000256" key="1">
    <source>
        <dbReference type="SAM" id="Phobius"/>
    </source>
</evidence>
<keyword evidence="1" id="KW-0812">Transmembrane</keyword>
<comment type="caution">
    <text evidence="2">The sequence shown here is derived from an EMBL/GenBank/DDBJ whole genome shotgun (WGS) entry which is preliminary data.</text>
</comment>
<name>A0A0F9R4D6_9ZZZZ</name>
<feature type="transmembrane region" description="Helical" evidence="1">
    <location>
        <begin position="225"/>
        <end position="242"/>
    </location>
</feature>
<proteinExistence type="predicted"/>
<accession>A0A0F9R4D6</accession>
<protein>
    <submittedName>
        <fullName evidence="2">Uncharacterized protein</fullName>
    </submittedName>
</protein>
<keyword evidence="1" id="KW-0472">Membrane</keyword>
<dbReference type="AlphaFoldDB" id="A0A0F9R4D6"/>
<reference evidence="2" key="1">
    <citation type="journal article" date="2015" name="Nature">
        <title>Complex archaea that bridge the gap between prokaryotes and eukaryotes.</title>
        <authorList>
            <person name="Spang A."/>
            <person name="Saw J.H."/>
            <person name="Jorgensen S.L."/>
            <person name="Zaremba-Niedzwiedzka K."/>
            <person name="Martijn J."/>
            <person name="Lind A.E."/>
            <person name="van Eijk R."/>
            <person name="Schleper C."/>
            <person name="Guy L."/>
            <person name="Ettema T.J."/>
        </authorList>
    </citation>
    <scope>NUCLEOTIDE SEQUENCE</scope>
</reference>
<organism evidence="2">
    <name type="scientific">marine sediment metagenome</name>
    <dbReference type="NCBI Taxonomy" id="412755"/>
    <lineage>
        <taxon>unclassified sequences</taxon>
        <taxon>metagenomes</taxon>
        <taxon>ecological metagenomes</taxon>
    </lineage>
</organism>